<feature type="transmembrane region" description="Helical" evidence="5">
    <location>
        <begin position="39"/>
        <end position="59"/>
    </location>
</feature>
<dbReference type="AlphaFoldDB" id="A0A4R4EHS0"/>
<evidence type="ECO:0000256" key="4">
    <source>
        <dbReference type="ARBA" id="ARBA00023136"/>
    </source>
</evidence>
<dbReference type="Pfam" id="PF06271">
    <property type="entry name" value="RDD"/>
    <property type="match status" value="1"/>
</dbReference>
<keyword evidence="4 5" id="KW-0472">Membrane</keyword>
<protein>
    <submittedName>
        <fullName evidence="8">Permease</fullName>
    </submittedName>
</protein>
<evidence type="ECO:0000313" key="9">
    <source>
        <dbReference type="Proteomes" id="UP000295418"/>
    </source>
</evidence>
<gene>
    <name evidence="8" type="ORF">E0485_09615</name>
</gene>
<evidence type="ECO:0000256" key="2">
    <source>
        <dbReference type="ARBA" id="ARBA00022692"/>
    </source>
</evidence>
<dbReference type="InterPro" id="IPR006976">
    <property type="entry name" value="VanZ-like"/>
</dbReference>
<feature type="transmembrane region" description="Helical" evidence="5">
    <location>
        <begin position="259"/>
        <end position="277"/>
    </location>
</feature>
<dbReference type="InterPro" id="IPR053150">
    <property type="entry name" value="Teicoplanin_resist-assoc"/>
</dbReference>
<dbReference type="Pfam" id="PF04892">
    <property type="entry name" value="VanZ"/>
    <property type="match status" value="1"/>
</dbReference>
<accession>A0A4R4EHS0</accession>
<comment type="subcellular location">
    <subcellularLocation>
        <location evidence="1">Membrane</location>
        <topology evidence="1">Multi-pass membrane protein</topology>
    </subcellularLocation>
</comment>
<feature type="transmembrane region" description="Helical" evidence="5">
    <location>
        <begin position="334"/>
        <end position="356"/>
    </location>
</feature>
<feature type="transmembrane region" description="Helical" evidence="5">
    <location>
        <begin position="6"/>
        <end position="27"/>
    </location>
</feature>
<feature type="domain" description="RDD" evidence="7">
    <location>
        <begin position="216"/>
        <end position="371"/>
    </location>
</feature>
<feature type="domain" description="VanZ-like" evidence="6">
    <location>
        <begin position="49"/>
        <end position="194"/>
    </location>
</feature>
<keyword evidence="9" id="KW-1185">Reference proteome</keyword>
<name>A0A4R4EHS0_9BACL</name>
<dbReference type="PANTHER" id="PTHR36834">
    <property type="entry name" value="MEMBRANE PROTEIN-RELATED"/>
    <property type="match status" value="1"/>
</dbReference>
<feature type="transmembrane region" description="Helical" evidence="5">
    <location>
        <begin position="221"/>
        <end position="247"/>
    </location>
</feature>
<keyword evidence="2 5" id="KW-0812">Transmembrane</keyword>
<sequence>MGTYLFPIKTAFITFPIAAFFLTMPFLIFQYRKYSYINWIRASVLYSMLLFIMTAYYLVILPLPNTRNTCATQNPNSHFMSLIPFTFVTDFLNEVNLDWSAPMTYIRLFKERAFLQVIFNFLLLMPLGIYLRYYFRRSWKAALLISFSTSLFFEVTQLTGLYGIYNCPYRLFDVDDLLLNTSGAMLGFAITPLITSMLPQSNQLDANKDLINRPVGFVQRFLALIIDWTIVGIASPLLFLIGSLILPNSIGTLGRNVNSIAWLFISICIYFMLIPSMKDGQTFGKWLLRIKVVGAHGRVTFNELFKRYALLYGVIGIPNWVLSPILASGVSNSIFIQLALGLIVFALNIWFIFDVLRNLFKRNKQLFYEKWSGTHHMPVPPKQIQEE</sequence>
<evidence type="ECO:0000256" key="3">
    <source>
        <dbReference type="ARBA" id="ARBA00022989"/>
    </source>
</evidence>
<evidence type="ECO:0000259" key="7">
    <source>
        <dbReference type="Pfam" id="PF06271"/>
    </source>
</evidence>
<organism evidence="8 9">
    <name type="scientific">Paenibacillus albiflavus</name>
    <dbReference type="NCBI Taxonomy" id="2545760"/>
    <lineage>
        <taxon>Bacteria</taxon>
        <taxon>Bacillati</taxon>
        <taxon>Bacillota</taxon>
        <taxon>Bacilli</taxon>
        <taxon>Bacillales</taxon>
        <taxon>Paenibacillaceae</taxon>
        <taxon>Paenibacillus</taxon>
    </lineage>
</organism>
<dbReference type="RefSeq" id="WP_132417812.1">
    <property type="nucleotide sequence ID" value="NZ_SKFG01000008.1"/>
</dbReference>
<dbReference type="OrthoDB" id="4822551at2"/>
<evidence type="ECO:0000313" key="8">
    <source>
        <dbReference type="EMBL" id="TCZ77728.1"/>
    </source>
</evidence>
<dbReference type="EMBL" id="SKFG01000008">
    <property type="protein sequence ID" value="TCZ77728.1"/>
    <property type="molecule type" value="Genomic_DNA"/>
</dbReference>
<dbReference type="Proteomes" id="UP000295418">
    <property type="component" value="Unassembled WGS sequence"/>
</dbReference>
<dbReference type="PANTHER" id="PTHR36834:SF1">
    <property type="entry name" value="INTEGRAL MEMBRANE PROTEIN"/>
    <property type="match status" value="1"/>
</dbReference>
<evidence type="ECO:0000256" key="5">
    <source>
        <dbReference type="SAM" id="Phobius"/>
    </source>
</evidence>
<proteinExistence type="predicted"/>
<dbReference type="InterPro" id="IPR021192">
    <property type="entry name" value="UCP031578_Vanz/RDD"/>
</dbReference>
<feature type="transmembrane region" description="Helical" evidence="5">
    <location>
        <begin position="142"/>
        <end position="165"/>
    </location>
</feature>
<feature type="transmembrane region" description="Helical" evidence="5">
    <location>
        <begin position="113"/>
        <end position="135"/>
    </location>
</feature>
<feature type="transmembrane region" description="Helical" evidence="5">
    <location>
        <begin position="177"/>
        <end position="200"/>
    </location>
</feature>
<dbReference type="GO" id="GO:0016020">
    <property type="term" value="C:membrane"/>
    <property type="evidence" value="ECO:0007669"/>
    <property type="project" value="UniProtKB-SubCell"/>
</dbReference>
<feature type="transmembrane region" description="Helical" evidence="5">
    <location>
        <begin position="308"/>
        <end position="328"/>
    </location>
</feature>
<evidence type="ECO:0000259" key="6">
    <source>
        <dbReference type="Pfam" id="PF04892"/>
    </source>
</evidence>
<keyword evidence="3 5" id="KW-1133">Transmembrane helix</keyword>
<comment type="caution">
    <text evidence="8">The sequence shown here is derived from an EMBL/GenBank/DDBJ whole genome shotgun (WGS) entry which is preliminary data.</text>
</comment>
<reference evidence="8 9" key="1">
    <citation type="submission" date="2019-03" db="EMBL/GenBank/DDBJ databases">
        <authorList>
            <person name="Kim M.K.M."/>
        </authorList>
    </citation>
    <scope>NUCLEOTIDE SEQUENCE [LARGE SCALE GENOMIC DNA]</scope>
    <source>
        <strain evidence="8 9">18JY21-1</strain>
    </source>
</reference>
<dbReference type="InterPro" id="IPR010432">
    <property type="entry name" value="RDD"/>
</dbReference>
<evidence type="ECO:0000256" key="1">
    <source>
        <dbReference type="ARBA" id="ARBA00004141"/>
    </source>
</evidence>
<dbReference type="PIRSF" id="PIRSF031578">
    <property type="entry name" value="Uncharacterised_Vanz_RDD-cont"/>
    <property type="match status" value="1"/>
</dbReference>